<evidence type="ECO:0000313" key="3">
    <source>
        <dbReference type="Proteomes" id="UP001234178"/>
    </source>
</evidence>
<reference evidence="2 3" key="1">
    <citation type="journal article" date="2023" name="Nucleic Acids Res.">
        <title>The hologenome of Daphnia magna reveals possible DNA methylation and microbiome-mediated evolution of the host genome.</title>
        <authorList>
            <person name="Chaturvedi A."/>
            <person name="Li X."/>
            <person name="Dhandapani V."/>
            <person name="Marshall H."/>
            <person name="Kissane S."/>
            <person name="Cuenca-Cambronero M."/>
            <person name="Asole G."/>
            <person name="Calvet F."/>
            <person name="Ruiz-Romero M."/>
            <person name="Marangio P."/>
            <person name="Guigo R."/>
            <person name="Rago D."/>
            <person name="Mirbahai L."/>
            <person name="Eastwood N."/>
            <person name="Colbourne J.K."/>
            <person name="Zhou J."/>
            <person name="Mallon E."/>
            <person name="Orsini L."/>
        </authorList>
    </citation>
    <scope>NUCLEOTIDE SEQUENCE [LARGE SCALE GENOMIC DNA]</scope>
    <source>
        <strain evidence="2">LRV0_1</strain>
    </source>
</reference>
<sequence>MFLYFVKRQCCTLTIELTSCISMAATEPIEVGKNRYPFCIVWTPIPLITWIFPFIGHMGICTSTGIIRDFAGSYHVSEDQMGFGDPTKYLQLEISKVPGGVSAWDRAVQDASEEYKSHMHNLFCDNCHSHVALALNNMAYPGKRNWNMVALCWLMLFRGKHIGCSVKLLHIISFQYSWKSCLCIYATGRKQPRYLFGTVHYNCINDLFKFRVVCTISDDTVPLQDTEPEDVLLDEVCSDVLYRISSKTRNSYRRNSLNSSDPVSRFRQRHPKLPLQISIHDFLLEDTPSAGATSLITFLKKINASGLDVIVNPKTNLAVLSQLLSNYQQSMSDNSLGISVTIDSRLDISSIIKHGIDGLVDSLFFVPSNLANKDHEEFNLTTINALPKDKLVMGLPSVVFKIPHSQDRSSIPSFTELCQGSNLKQWKPKIKDDDQVIWSHPEKQWKFSMKMGRAVIKQLSKIHNKSLRTGILLFDVPFRLERNPICFRHRRLFIDSLRQAARTLGYATGGQRVKRAQEEAIASAARPGMKLTGKASRLGKILIFAVGDEDEQFRKYYSVHDEDTFLDSPVDNVVLGYDDSGKIYDIYQQMPRELSQQSIFNTIHQYFVDKVLGGGGGKVFGTVQVHPPNILVYPDAFAKHPVPILVTWVRVASPIVRLLPRKTRKQSSTSTTSTTSMPSTITRMCDSNQRCFIPPSLMEMLDLRSPPRTTKTTRKSTTMRQTTKKPLVPVNPQARFGNLTNASVESTEGATLETTTPSPQALDLTTLPLANSEEPKRGRMSYSSEQHILCNRKSASIYLFCKTRN</sequence>
<gene>
    <name evidence="2" type="ORF">OUZ56_027938</name>
</gene>
<comment type="caution">
    <text evidence="2">The sequence shown here is derived from an EMBL/GenBank/DDBJ whole genome shotgun (WGS) entry which is preliminary data.</text>
</comment>
<dbReference type="EMBL" id="JAOYFB010000040">
    <property type="protein sequence ID" value="KAK4035857.1"/>
    <property type="molecule type" value="Genomic_DNA"/>
</dbReference>
<evidence type="ECO:0000256" key="1">
    <source>
        <dbReference type="SAM" id="MobiDB-lite"/>
    </source>
</evidence>
<feature type="region of interest" description="Disordered" evidence="1">
    <location>
        <begin position="662"/>
        <end position="681"/>
    </location>
</feature>
<feature type="region of interest" description="Disordered" evidence="1">
    <location>
        <begin position="741"/>
        <end position="762"/>
    </location>
</feature>
<name>A0ABR0B2D0_9CRUS</name>
<dbReference type="PANTHER" id="PTHR20921:SF0">
    <property type="entry name" value="TRANSMEMBRANE PROTEIN 222"/>
    <property type="match status" value="1"/>
</dbReference>
<keyword evidence="3" id="KW-1185">Reference proteome</keyword>
<dbReference type="InterPro" id="IPR008496">
    <property type="entry name" value="TMEM222/RTE1"/>
</dbReference>
<dbReference type="Proteomes" id="UP001234178">
    <property type="component" value="Unassembled WGS sequence"/>
</dbReference>
<protein>
    <submittedName>
        <fullName evidence="2">Uncharacterized protein</fullName>
    </submittedName>
</protein>
<organism evidence="2 3">
    <name type="scientific">Daphnia magna</name>
    <dbReference type="NCBI Taxonomy" id="35525"/>
    <lineage>
        <taxon>Eukaryota</taxon>
        <taxon>Metazoa</taxon>
        <taxon>Ecdysozoa</taxon>
        <taxon>Arthropoda</taxon>
        <taxon>Crustacea</taxon>
        <taxon>Branchiopoda</taxon>
        <taxon>Diplostraca</taxon>
        <taxon>Cladocera</taxon>
        <taxon>Anomopoda</taxon>
        <taxon>Daphniidae</taxon>
        <taxon>Daphnia</taxon>
    </lineage>
</organism>
<feature type="compositionally biased region" description="Polar residues" evidence="1">
    <location>
        <begin position="741"/>
        <end position="759"/>
    </location>
</feature>
<accession>A0ABR0B2D0</accession>
<feature type="compositionally biased region" description="Low complexity" evidence="1">
    <location>
        <begin position="667"/>
        <end position="681"/>
    </location>
</feature>
<evidence type="ECO:0000313" key="2">
    <source>
        <dbReference type="EMBL" id="KAK4035857.1"/>
    </source>
</evidence>
<proteinExistence type="predicted"/>
<dbReference type="Pfam" id="PF05608">
    <property type="entry name" value="RTE1"/>
    <property type="match status" value="1"/>
</dbReference>
<dbReference type="PANTHER" id="PTHR20921">
    <property type="entry name" value="TRANSMEMBRANE PROTEIN 222"/>
    <property type="match status" value="1"/>
</dbReference>